<proteinExistence type="predicted"/>
<dbReference type="Proteomes" id="UP000195880">
    <property type="component" value="Chromosome"/>
</dbReference>
<organism evidence="3 4">
    <name type="scientific">Streptomyces alboflavus</name>
    <dbReference type="NCBI Taxonomy" id="67267"/>
    <lineage>
        <taxon>Bacteria</taxon>
        <taxon>Bacillati</taxon>
        <taxon>Actinomycetota</taxon>
        <taxon>Actinomycetes</taxon>
        <taxon>Kitasatosporales</taxon>
        <taxon>Streptomycetaceae</taxon>
        <taxon>Streptomyces</taxon>
    </lineage>
</organism>
<sequence length="220" mass="21829">MAFTSAMAVVVCFWLLVAVGLGRADSFDEDADLGAAGLGGVPVAVAVSLLVGTGWLVTLAGSVALERTGWTGLAHAAGDLGLLAVAALVAYGATRALVRAPARDPSGAATSPQDLVGSVGTVRTGWVDLESGQAEVAAPDGTVAVVEIRQDPSAAGEPMAVGGSALLHAYDATGAFFWAVPCAVPLAPGRPRPARAAEAPPASRADTGPADDPWPHADCA</sequence>
<feature type="region of interest" description="Disordered" evidence="1">
    <location>
        <begin position="189"/>
        <end position="220"/>
    </location>
</feature>
<name>A0A1Z1W666_9ACTN</name>
<keyword evidence="2" id="KW-0472">Membrane</keyword>
<feature type="compositionally biased region" description="Low complexity" evidence="1">
    <location>
        <begin position="189"/>
        <end position="205"/>
    </location>
</feature>
<dbReference type="AlphaFoldDB" id="A0A1Z1W666"/>
<keyword evidence="4" id="KW-1185">Reference proteome</keyword>
<protein>
    <submittedName>
        <fullName evidence="3">Uncharacterized protein</fullName>
    </submittedName>
</protein>
<dbReference type="STRING" id="67267.GCA_000716675_03933"/>
<evidence type="ECO:0000256" key="2">
    <source>
        <dbReference type="SAM" id="Phobius"/>
    </source>
</evidence>
<evidence type="ECO:0000256" key="1">
    <source>
        <dbReference type="SAM" id="MobiDB-lite"/>
    </source>
</evidence>
<evidence type="ECO:0000313" key="3">
    <source>
        <dbReference type="EMBL" id="ARX81906.1"/>
    </source>
</evidence>
<keyword evidence="2" id="KW-0812">Transmembrane</keyword>
<reference evidence="3 4" key="1">
    <citation type="submission" date="2017-05" db="EMBL/GenBank/DDBJ databases">
        <title>Streptomyces alboflavus Genome sequencing and assembly.</title>
        <authorList>
            <person name="Wang Y."/>
            <person name="Du B."/>
            <person name="Ding Y."/>
            <person name="Liu H."/>
            <person name="Hou Q."/>
            <person name="Liu K."/>
            <person name="Wang C."/>
            <person name="Yao L."/>
        </authorList>
    </citation>
    <scope>NUCLEOTIDE SEQUENCE [LARGE SCALE GENOMIC DNA]</scope>
    <source>
        <strain evidence="3 4">MDJK44</strain>
    </source>
</reference>
<dbReference type="EMBL" id="CP021748">
    <property type="protein sequence ID" value="ARX81906.1"/>
    <property type="molecule type" value="Genomic_DNA"/>
</dbReference>
<dbReference type="eggNOG" id="ENOG50315GV">
    <property type="taxonomic scope" value="Bacteria"/>
</dbReference>
<feature type="transmembrane region" description="Helical" evidence="2">
    <location>
        <begin position="40"/>
        <end position="65"/>
    </location>
</feature>
<dbReference type="KEGG" id="salf:SMD44_01304"/>
<gene>
    <name evidence="3" type="ORF">SMD44_01304</name>
</gene>
<keyword evidence="2" id="KW-1133">Transmembrane helix</keyword>
<evidence type="ECO:0000313" key="4">
    <source>
        <dbReference type="Proteomes" id="UP000195880"/>
    </source>
</evidence>
<accession>A0A1Z1W666</accession>
<feature type="transmembrane region" description="Helical" evidence="2">
    <location>
        <begin position="72"/>
        <end position="93"/>
    </location>
</feature>